<reference evidence="1 2" key="1">
    <citation type="submission" date="2023-07" db="EMBL/GenBank/DDBJ databases">
        <title>Genomic Encyclopedia of Type Strains, Phase IV (KMG-IV): sequencing the most valuable type-strain genomes for metagenomic binning, comparative biology and taxonomic classification.</title>
        <authorList>
            <person name="Goeker M."/>
        </authorList>
    </citation>
    <scope>NUCLEOTIDE SEQUENCE [LARGE SCALE GENOMIC DNA]</scope>
    <source>
        <strain evidence="1 2">DSM 27594</strain>
    </source>
</reference>
<proteinExistence type="predicted"/>
<organism evidence="1 2">
    <name type="scientific">Neobacillus ginsengisoli</name>
    <dbReference type="NCBI Taxonomy" id="904295"/>
    <lineage>
        <taxon>Bacteria</taxon>
        <taxon>Bacillati</taxon>
        <taxon>Bacillota</taxon>
        <taxon>Bacilli</taxon>
        <taxon>Bacillales</taxon>
        <taxon>Bacillaceae</taxon>
        <taxon>Neobacillus</taxon>
    </lineage>
</organism>
<comment type="caution">
    <text evidence="1">The sequence shown here is derived from an EMBL/GenBank/DDBJ whole genome shotgun (WGS) entry which is preliminary data.</text>
</comment>
<dbReference type="EMBL" id="JAUSTW010000009">
    <property type="protein sequence ID" value="MDQ0201373.1"/>
    <property type="molecule type" value="Genomic_DNA"/>
</dbReference>
<evidence type="ECO:0000313" key="1">
    <source>
        <dbReference type="EMBL" id="MDQ0201373.1"/>
    </source>
</evidence>
<protein>
    <recommendedName>
        <fullName evidence="3">Lipoprotein</fullName>
    </recommendedName>
</protein>
<gene>
    <name evidence="1" type="ORF">J2S10_004579</name>
</gene>
<dbReference type="PROSITE" id="PS51257">
    <property type="entry name" value="PROKAR_LIPOPROTEIN"/>
    <property type="match status" value="1"/>
</dbReference>
<keyword evidence="2" id="KW-1185">Reference proteome</keyword>
<accession>A0ABT9Y157</accession>
<dbReference type="Proteomes" id="UP001224122">
    <property type="component" value="Unassembled WGS sequence"/>
</dbReference>
<sequence>MVKKKNKLSVILGLVITIIIISCINLSKDKNVNNPIHLLEVHKLEISMDFKEAIISNQSDEATVKDWDQLLDKIIDIDG</sequence>
<name>A0ABT9Y157_9BACI</name>
<dbReference type="RefSeq" id="WP_307412599.1">
    <property type="nucleotide sequence ID" value="NZ_JAUSTW010000009.1"/>
</dbReference>
<evidence type="ECO:0000313" key="2">
    <source>
        <dbReference type="Proteomes" id="UP001224122"/>
    </source>
</evidence>
<evidence type="ECO:0008006" key="3">
    <source>
        <dbReference type="Google" id="ProtNLM"/>
    </source>
</evidence>